<proteinExistence type="inferred from homology"/>
<feature type="transmembrane region" description="Helical" evidence="8">
    <location>
        <begin position="73"/>
        <end position="93"/>
    </location>
</feature>
<feature type="transmembrane region" description="Helical" evidence="8">
    <location>
        <begin position="226"/>
        <end position="245"/>
    </location>
</feature>
<keyword evidence="6 8" id="KW-1133">Transmembrane helix</keyword>
<protein>
    <recommendedName>
        <fullName evidence="8">Probable membrane transporter protein</fullName>
    </recommendedName>
</protein>
<keyword evidence="11" id="KW-1185">Reference proteome</keyword>
<keyword evidence="7 8" id="KW-0472">Membrane</keyword>
<dbReference type="STRING" id="1526.SAMN02910262_00436"/>
<reference evidence="11 12" key="1">
    <citation type="submission" date="2016-10" db="EMBL/GenBank/DDBJ databases">
        <authorList>
            <person name="de Groot N.N."/>
        </authorList>
    </citation>
    <scope>NUCLEOTIDE SEQUENCE [LARGE SCALE GENOMIC DNA]</scope>
    <source>
        <strain evidence="10 12">F</strain>
        <strain evidence="9 11">KH1P1</strain>
    </source>
</reference>
<evidence type="ECO:0000256" key="3">
    <source>
        <dbReference type="ARBA" id="ARBA00022448"/>
    </source>
</evidence>
<dbReference type="PANTHER" id="PTHR30269">
    <property type="entry name" value="TRANSMEMBRANE PROTEIN YFCA"/>
    <property type="match status" value="1"/>
</dbReference>
<feature type="transmembrane region" description="Helical" evidence="8">
    <location>
        <begin position="132"/>
        <end position="156"/>
    </location>
</feature>
<evidence type="ECO:0000313" key="12">
    <source>
        <dbReference type="Proteomes" id="UP000214760"/>
    </source>
</evidence>
<evidence type="ECO:0000256" key="4">
    <source>
        <dbReference type="ARBA" id="ARBA00022475"/>
    </source>
</evidence>
<feature type="transmembrane region" description="Helical" evidence="8">
    <location>
        <begin position="99"/>
        <end position="120"/>
    </location>
</feature>
<dbReference type="Pfam" id="PF01925">
    <property type="entry name" value="TauE"/>
    <property type="match status" value="1"/>
</dbReference>
<accession>A0A1I6IJI4</accession>
<dbReference type="EMBL" id="FOIL01000004">
    <property type="protein sequence ID" value="SET06983.1"/>
    <property type="molecule type" value="Genomic_DNA"/>
</dbReference>
<dbReference type="InterPro" id="IPR052017">
    <property type="entry name" value="TSUP"/>
</dbReference>
<evidence type="ECO:0000256" key="2">
    <source>
        <dbReference type="ARBA" id="ARBA00009142"/>
    </source>
</evidence>
<gene>
    <name evidence="10" type="ORF">SAMN02910262_00436</name>
    <name evidence="9" type="ORF">SAMN04487771_100472</name>
</gene>
<sequence length="246" mass="27134">MPVLNYLLFFTVILLANIMQGITGFAGTILAMPFSLMLVGYPVAKPVLNVLGLLSGVYVFLEQKKQVQWKEVRTIVLIMAAGIFLGIYIKGLFAGREQFLIRALGVFVIILGLQGLIGRIRGKKNPMRPDHPLLYLILPLAGIVHGIFVSGGPLLISYLTRKLPDKNSFRATISTVWIVLNSIVLIDDIRSGYWNPGLIGTLLIAVPFLLAAMKIGSILYHRMSQQVFMILTYLLLAVSGVTLLLK</sequence>
<dbReference type="Proteomes" id="UP000199820">
    <property type="component" value="Unassembled WGS sequence"/>
</dbReference>
<evidence type="ECO:0000313" key="11">
    <source>
        <dbReference type="Proteomes" id="UP000199820"/>
    </source>
</evidence>
<feature type="transmembrane region" description="Helical" evidence="8">
    <location>
        <begin position="198"/>
        <end position="220"/>
    </location>
</feature>
<feature type="transmembrane region" description="Helical" evidence="8">
    <location>
        <begin position="168"/>
        <end position="186"/>
    </location>
</feature>
<comment type="subcellular location">
    <subcellularLocation>
        <location evidence="1 8">Cell membrane</location>
        <topology evidence="1 8">Multi-pass membrane protein</topology>
    </subcellularLocation>
</comment>
<evidence type="ECO:0000313" key="9">
    <source>
        <dbReference type="EMBL" id="SET06983.1"/>
    </source>
</evidence>
<dbReference type="OrthoDB" id="7843147at2"/>
<organism evidence="10 12">
    <name type="scientific">[Clostridium] aminophilum</name>
    <dbReference type="NCBI Taxonomy" id="1526"/>
    <lineage>
        <taxon>Bacteria</taxon>
        <taxon>Bacillati</taxon>
        <taxon>Bacillota</taxon>
        <taxon>Clostridia</taxon>
        <taxon>Lachnospirales</taxon>
        <taxon>Lachnospiraceae</taxon>
    </lineage>
</organism>
<name>A0A1I6IJI4_9FIRM</name>
<evidence type="ECO:0000256" key="1">
    <source>
        <dbReference type="ARBA" id="ARBA00004651"/>
    </source>
</evidence>
<dbReference type="eggNOG" id="COG0730">
    <property type="taxonomic scope" value="Bacteria"/>
</dbReference>
<evidence type="ECO:0000313" key="10">
    <source>
        <dbReference type="EMBL" id="SFR66848.1"/>
    </source>
</evidence>
<keyword evidence="4 8" id="KW-1003">Cell membrane</keyword>
<evidence type="ECO:0000256" key="6">
    <source>
        <dbReference type="ARBA" id="ARBA00022989"/>
    </source>
</evidence>
<evidence type="ECO:0000256" key="8">
    <source>
        <dbReference type="RuleBase" id="RU363041"/>
    </source>
</evidence>
<comment type="similarity">
    <text evidence="2 8">Belongs to the 4-toluene sulfonate uptake permease (TSUP) (TC 2.A.102) family.</text>
</comment>
<feature type="transmembrane region" description="Helical" evidence="8">
    <location>
        <begin position="7"/>
        <end position="31"/>
    </location>
</feature>
<dbReference type="RefSeq" id="WP_031471408.1">
    <property type="nucleotide sequence ID" value="NZ_FOIL01000004.1"/>
</dbReference>
<dbReference type="InterPro" id="IPR002781">
    <property type="entry name" value="TM_pro_TauE-like"/>
</dbReference>
<dbReference type="PANTHER" id="PTHR30269:SF37">
    <property type="entry name" value="MEMBRANE TRANSPORTER PROTEIN"/>
    <property type="match status" value="1"/>
</dbReference>
<keyword evidence="5 8" id="KW-0812">Transmembrane</keyword>
<dbReference type="EMBL" id="FOZC01000002">
    <property type="protein sequence ID" value="SFR66848.1"/>
    <property type="molecule type" value="Genomic_DNA"/>
</dbReference>
<feature type="transmembrane region" description="Helical" evidence="8">
    <location>
        <begin position="43"/>
        <end position="61"/>
    </location>
</feature>
<evidence type="ECO:0000256" key="5">
    <source>
        <dbReference type="ARBA" id="ARBA00022692"/>
    </source>
</evidence>
<dbReference type="AlphaFoldDB" id="A0A1I6IJI4"/>
<dbReference type="Proteomes" id="UP000214760">
    <property type="component" value="Unassembled WGS sequence"/>
</dbReference>
<evidence type="ECO:0000256" key="7">
    <source>
        <dbReference type="ARBA" id="ARBA00023136"/>
    </source>
</evidence>
<keyword evidence="3" id="KW-0813">Transport</keyword>
<dbReference type="GO" id="GO:0005886">
    <property type="term" value="C:plasma membrane"/>
    <property type="evidence" value="ECO:0007669"/>
    <property type="project" value="UniProtKB-SubCell"/>
</dbReference>